<protein>
    <submittedName>
        <fullName evidence="2">Uncharacterized protein</fullName>
    </submittedName>
</protein>
<evidence type="ECO:0000256" key="1">
    <source>
        <dbReference type="SAM" id="Phobius"/>
    </source>
</evidence>
<evidence type="ECO:0000313" key="2">
    <source>
        <dbReference type="EMBL" id="KAJ5239034.1"/>
    </source>
</evidence>
<dbReference type="OrthoDB" id="310870at2759"/>
<organism evidence="2 3">
    <name type="scientific">Penicillium chermesinum</name>
    <dbReference type="NCBI Taxonomy" id="63820"/>
    <lineage>
        <taxon>Eukaryota</taxon>
        <taxon>Fungi</taxon>
        <taxon>Dikarya</taxon>
        <taxon>Ascomycota</taxon>
        <taxon>Pezizomycotina</taxon>
        <taxon>Eurotiomycetes</taxon>
        <taxon>Eurotiomycetidae</taxon>
        <taxon>Eurotiales</taxon>
        <taxon>Aspergillaceae</taxon>
        <taxon>Penicillium</taxon>
    </lineage>
</organism>
<keyword evidence="1" id="KW-1133">Transmembrane helix</keyword>
<accession>A0A9W9TTK3</accession>
<keyword evidence="3" id="KW-1185">Reference proteome</keyword>
<dbReference type="GeneID" id="83200253"/>
<dbReference type="RefSeq" id="XP_058331953.1">
    <property type="nucleotide sequence ID" value="XM_058472950.1"/>
</dbReference>
<dbReference type="PANTHER" id="PTHR35859:SF5">
    <property type="entry name" value="ION TRANSPORT DOMAIN-CONTAINING PROTEIN"/>
    <property type="match status" value="1"/>
</dbReference>
<reference evidence="2" key="2">
    <citation type="journal article" date="2023" name="IMA Fungus">
        <title>Comparative genomic study of the Penicillium genus elucidates a diverse pangenome and 15 lateral gene transfer events.</title>
        <authorList>
            <person name="Petersen C."/>
            <person name="Sorensen T."/>
            <person name="Nielsen M.R."/>
            <person name="Sondergaard T.E."/>
            <person name="Sorensen J.L."/>
            <person name="Fitzpatrick D.A."/>
            <person name="Frisvad J.C."/>
            <person name="Nielsen K.L."/>
        </authorList>
    </citation>
    <scope>NUCLEOTIDE SEQUENCE</scope>
    <source>
        <strain evidence="2">IBT 19713</strain>
    </source>
</reference>
<feature type="transmembrane region" description="Helical" evidence="1">
    <location>
        <begin position="255"/>
        <end position="279"/>
    </location>
</feature>
<keyword evidence="1" id="KW-0812">Transmembrane</keyword>
<dbReference type="InterPro" id="IPR052971">
    <property type="entry name" value="TRP_calcium_channel"/>
</dbReference>
<gene>
    <name evidence="2" type="ORF">N7468_003653</name>
</gene>
<dbReference type="PANTHER" id="PTHR35859">
    <property type="entry name" value="NONSELECTIVE CATION CHANNEL PROTEIN"/>
    <property type="match status" value="1"/>
</dbReference>
<dbReference type="Proteomes" id="UP001150941">
    <property type="component" value="Unassembled WGS sequence"/>
</dbReference>
<dbReference type="EMBL" id="JAPQKS010000003">
    <property type="protein sequence ID" value="KAJ5239034.1"/>
    <property type="molecule type" value="Genomic_DNA"/>
</dbReference>
<comment type="caution">
    <text evidence="2">The sequence shown here is derived from an EMBL/GenBank/DDBJ whole genome shotgun (WGS) entry which is preliminary data.</text>
</comment>
<feature type="transmembrane region" description="Helical" evidence="1">
    <location>
        <begin position="225"/>
        <end position="243"/>
    </location>
</feature>
<reference evidence="2" key="1">
    <citation type="submission" date="2022-11" db="EMBL/GenBank/DDBJ databases">
        <authorList>
            <person name="Petersen C."/>
        </authorList>
    </citation>
    <scope>NUCLEOTIDE SEQUENCE</scope>
    <source>
        <strain evidence="2">IBT 19713</strain>
    </source>
</reference>
<keyword evidence="1" id="KW-0472">Membrane</keyword>
<evidence type="ECO:0000313" key="3">
    <source>
        <dbReference type="Proteomes" id="UP001150941"/>
    </source>
</evidence>
<name>A0A9W9TTK3_9EURO</name>
<feature type="transmembrane region" description="Helical" evidence="1">
    <location>
        <begin position="285"/>
        <end position="302"/>
    </location>
</feature>
<sequence>MPHEPRGQQLRELVHRLARDSRNPFIIIALMILKYEFTNIPDDDWGLNESRGQACEFVAWQFLCHLNASEAVEFLLEELPRPRSNSTTILEIERGESGFGFTCETETTPLISGASSPLPSPALGQRTRLAQNASGSDLDDSEGQGNDVSQYSQFFGLNALEVAAVGHAKKFLSQQVIQRVVNDIWKGEIVFWDSLTVNSKKKPQRFNRKTADPYSRLRVPVYRKMFEAAFFLSFLFLYYSVLLERRENGIGNFEVLMDIWIIAFAYDELSGLVDAGVLFYQMDFWSLWNLGIIGVGLVFIITSK</sequence>
<dbReference type="AlphaFoldDB" id="A0A9W9TTK3"/>
<proteinExistence type="predicted"/>